<evidence type="ECO:0000313" key="3">
    <source>
        <dbReference type="EMBL" id="TYK30939.1"/>
    </source>
</evidence>
<dbReference type="AlphaFoldDB" id="A0A5D3E500"/>
<keyword evidence="1" id="KW-0812">Transmembrane</keyword>
<evidence type="ECO:0000256" key="1">
    <source>
        <dbReference type="SAM" id="Phobius"/>
    </source>
</evidence>
<reference evidence="4 5" key="1">
    <citation type="submission" date="2019-08" db="EMBL/GenBank/DDBJ databases">
        <title>Draft genome sequences of two oriental melons (Cucumis melo L. var makuwa).</title>
        <authorList>
            <person name="Kwon S.-Y."/>
        </authorList>
    </citation>
    <scope>NUCLEOTIDE SEQUENCE [LARGE SCALE GENOMIC DNA]</scope>
    <source>
        <strain evidence="5">cv. Chang Bougi</strain>
        <strain evidence="4">cv. SW 3</strain>
        <tissue evidence="3">Leaf</tissue>
    </source>
</reference>
<dbReference type="Proteomes" id="UP000321393">
    <property type="component" value="Unassembled WGS sequence"/>
</dbReference>
<organism evidence="3 5">
    <name type="scientific">Cucumis melo var. makuwa</name>
    <name type="common">Oriental melon</name>
    <dbReference type="NCBI Taxonomy" id="1194695"/>
    <lineage>
        <taxon>Eukaryota</taxon>
        <taxon>Viridiplantae</taxon>
        <taxon>Streptophyta</taxon>
        <taxon>Embryophyta</taxon>
        <taxon>Tracheophyta</taxon>
        <taxon>Spermatophyta</taxon>
        <taxon>Magnoliopsida</taxon>
        <taxon>eudicotyledons</taxon>
        <taxon>Gunneridae</taxon>
        <taxon>Pentapetalae</taxon>
        <taxon>rosids</taxon>
        <taxon>fabids</taxon>
        <taxon>Cucurbitales</taxon>
        <taxon>Cucurbitaceae</taxon>
        <taxon>Benincaseae</taxon>
        <taxon>Cucumis</taxon>
    </lineage>
</organism>
<comment type="caution">
    <text evidence="3">The sequence shown here is derived from an EMBL/GenBank/DDBJ whole genome shotgun (WGS) entry which is preliminary data.</text>
</comment>
<name>A0A5D3E500_CUCMM</name>
<dbReference type="Proteomes" id="UP000321947">
    <property type="component" value="Unassembled WGS sequence"/>
</dbReference>
<dbReference type="EMBL" id="SSTE01019907">
    <property type="protein sequence ID" value="KAA0035597.1"/>
    <property type="molecule type" value="Genomic_DNA"/>
</dbReference>
<accession>A0A5D3E500</accession>
<gene>
    <name evidence="3" type="ORF">E5676_scaffold455G001640</name>
    <name evidence="2" type="ORF">E6C27_scaffold285G002710</name>
</gene>
<proteinExistence type="predicted"/>
<feature type="transmembrane region" description="Helical" evidence="1">
    <location>
        <begin position="102"/>
        <end position="123"/>
    </location>
</feature>
<evidence type="ECO:0008006" key="6">
    <source>
        <dbReference type="Google" id="ProtNLM"/>
    </source>
</evidence>
<evidence type="ECO:0000313" key="4">
    <source>
        <dbReference type="Proteomes" id="UP000321393"/>
    </source>
</evidence>
<dbReference type="OrthoDB" id="1938625at2759"/>
<dbReference type="EMBL" id="SSTD01000141">
    <property type="protein sequence ID" value="TYK30939.1"/>
    <property type="molecule type" value="Genomic_DNA"/>
</dbReference>
<keyword evidence="1" id="KW-0472">Membrane</keyword>
<protein>
    <recommendedName>
        <fullName evidence="6">Reverse transcriptase domain-containing protein</fullName>
    </recommendedName>
</protein>
<evidence type="ECO:0000313" key="2">
    <source>
        <dbReference type="EMBL" id="KAA0035597.1"/>
    </source>
</evidence>
<sequence>MDSGKAPSPYGFSVSFFKGARNVVEEDFCNAILHFFESCYLPHGVNATVITLIPKRCTMCGSLFLSAVDLQKAYNSVNWDFLFGLLTVIGTPLRKGLRQGGLLSLFLFVMVMKVGYGLLIVLLLSSMLLARFILGLLDCSLLDLCCTVFRGKKEGRKGVKVAWGEVYLLFYEVGLVIRYGLSWNIVDILKILRTLLASSSSLLKEHVQLEVADGRNCKVWLDLWVQGGLILEQIAKQVHVTPSSKLPASIA</sequence>
<keyword evidence="1" id="KW-1133">Transmembrane helix</keyword>
<evidence type="ECO:0000313" key="5">
    <source>
        <dbReference type="Proteomes" id="UP000321947"/>
    </source>
</evidence>